<proteinExistence type="predicted"/>
<name>A0A2N0PI52_9GLOM</name>
<reference evidence="1 2" key="1">
    <citation type="submission" date="2016-04" db="EMBL/GenBank/DDBJ databases">
        <title>Genome analyses suggest a sexual origin of heterokaryosis in a supposedly ancient asexual fungus.</title>
        <authorList>
            <person name="Ropars J."/>
            <person name="Sedzielewska K."/>
            <person name="Noel J."/>
            <person name="Charron P."/>
            <person name="Farinelli L."/>
            <person name="Marton T."/>
            <person name="Kruger M."/>
            <person name="Pelin A."/>
            <person name="Brachmann A."/>
            <person name="Corradi N."/>
        </authorList>
    </citation>
    <scope>NUCLEOTIDE SEQUENCE [LARGE SCALE GENOMIC DNA]</scope>
    <source>
        <strain evidence="1 2">A5</strain>
    </source>
</reference>
<organism evidence="1 2">
    <name type="scientific">Rhizophagus irregularis</name>
    <dbReference type="NCBI Taxonomy" id="588596"/>
    <lineage>
        <taxon>Eukaryota</taxon>
        <taxon>Fungi</taxon>
        <taxon>Fungi incertae sedis</taxon>
        <taxon>Mucoromycota</taxon>
        <taxon>Glomeromycotina</taxon>
        <taxon>Glomeromycetes</taxon>
        <taxon>Glomerales</taxon>
        <taxon>Glomeraceae</taxon>
        <taxon>Rhizophagus</taxon>
    </lineage>
</organism>
<dbReference type="VEuPathDB" id="FungiDB:RhiirA1_476374"/>
<evidence type="ECO:0000313" key="1">
    <source>
        <dbReference type="EMBL" id="PKC06511.1"/>
    </source>
</evidence>
<accession>A0A2N0PI52</accession>
<comment type="caution">
    <text evidence="1">The sequence shown here is derived from an EMBL/GenBank/DDBJ whole genome shotgun (WGS) entry which is preliminary data.</text>
</comment>
<dbReference type="EMBL" id="LLXJ01000749">
    <property type="protein sequence ID" value="PKC06511.1"/>
    <property type="molecule type" value="Genomic_DNA"/>
</dbReference>
<dbReference type="Proteomes" id="UP000232722">
    <property type="component" value="Unassembled WGS sequence"/>
</dbReference>
<sequence>MSNFDSSIPRQEFNLKYTSEDDLTDSDEEVFDFDSNFEEFTIRFSNALSEMIAHEEENDIEIEVYKGEYDSDIEEELGQVNVEQNFDNNQEERDEIIPNDEPINQKYNALSSCVIIDNIHDQDAVQEVNNDHLKLGVCDSHFCMIKTKFTIPKKNRGEGCRTHSWLINERNIQVPCNGAIHCNALRNSFISKPAFNETKKPRFVCCACYERLGGHIHKRTGRGKRSNCVQDKLHEEDITKGIKLIANWLNKFSHTDEETKKEDILRSLVKVILPFIPTSTKTTSLTLNNFKSDETPSLFILQILFLDIPISNSKECDNIDCEKFGREFVIKLWKSREVINKKKDSLNSPESLLEYFHAFPDFITAFFQGLLIEIFNQKLAISNRKKKQHEQKNKTLPENIIIKMVTFFTSVLVSIAFPSCGIWLTNVLSSLARKPKLLSSLHRLFTIWNVIGHSERHERNLEKERINKVIPTERLYQASNIWNLAIIDNIDFKQKTFSFGNIYDTTRDTSHATLRMVFQSTIPNNLASRQEEIITLDENYATNIFGMNSTTKEALNRFQNILERLLDIQRINEENIEYNRNFDAETIKKEILAEFEHGCKGPSPHVVILEPADNPNSDQAILEAANMYKADFNLQENGYLDIVADEAIFRQLMRCQAQFPQLRLLLGQWHTSKDFCSVLIVLFSSYGLLNFARKLGVRFLDKFEAAVDYRTTSRVLDLLWLAVGVAVNIFAKKKIFLFWYLYYQWAGIWKVHRIGMRIGNHNLQRDAFSAASPLFPSAGKFNYAVAIAQHLSTLTKYPRLNEILQYVGAFRIPKNTDNRNEDQKPVCFGFDEALETFGVHFIKQNITGNVIDEAKLKASIKAAQSERDRIDLLLSEYLDDTSISQSERAINSRWEVLWKLIEDLVIVFDMVDPLSHEIFKDLEPPELHKEGYEKLVACYKNGLERMQVIYKQDVIKIEPRNAKGRRALEIRRTRYKDYAEKKRTGRETRRRQKHDKEISQPEIPAHVYDEILQQLGTEWDKKRVYSWWNYRVNKNN</sequence>
<evidence type="ECO:0000313" key="2">
    <source>
        <dbReference type="Proteomes" id="UP000232722"/>
    </source>
</evidence>
<dbReference type="AlphaFoldDB" id="A0A2N0PI52"/>
<reference evidence="1 2" key="2">
    <citation type="submission" date="2017-09" db="EMBL/GenBank/DDBJ databases">
        <title>Extensive intraspecific genome diversity in a model arbuscular mycorrhizal fungus.</title>
        <authorList>
            <person name="Chen E.C."/>
            <person name="Morin E."/>
            <person name="Beaudet D."/>
            <person name="Noel J."/>
            <person name="Ndikumana S."/>
            <person name="Charron P."/>
            <person name="St-Onge C."/>
            <person name="Giorgi J."/>
            <person name="Grigoriev I.V."/>
            <person name="Roux C."/>
            <person name="Martin F.M."/>
            <person name="Corradi N."/>
        </authorList>
    </citation>
    <scope>NUCLEOTIDE SEQUENCE [LARGE SCALE GENOMIC DNA]</scope>
    <source>
        <strain evidence="1 2">A5</strain>
    </source>
</reference>
<dbReference type="VEuPathDB" id="FungiDB:RhiirFUN_001791"/>
<gene>
    <name evidence="1" type="ORF">RhiirA5_419472</name>
</gene>
<dbReference type="VEuPathDB" id="FungiDB:FUN_002748"/>
<dbReference type="VEuPathDB" id="FungiDB:FUN_016081"/>
<protein>
    <submittedName>
        <fullName evidence="1">Uncharacterized protein</fullName>
    </submittedName>
</protein>